<evidence type="ECO:0000313" key="6">
    <source>
        <dbReference type="Proteomes" id="UP001279734"/>
    </source>
</evidence>
<feature type="compositionally biased region" description="Polar residues" evidence="3">
    <location>
        <begin position="65"/>
        <end position="76"/>
    </location>
</feature>
<evidence type="ECO:0000256" key="1">
    <source>
        <dbReference type="ARBA" id="ARBA00005711"/>
    </source>
</evidence>
<gene>
    <name evidence="5" type="ORF">Nepgr_027913</name>
</gene>
<comment type="caution">
    <text evidence="5">The sequence shown here is derived from an EMBL/GenBank/DDBJ whole genome shotgun (WGS) entry which is preliminary data.</text>
</comment>
<evidence type="ECO:0000256" key="2">
    <source>
        <dbReference type="SAM" id="Coils"/>
    </source>
</evidence>
<dbReference type="Pfam" id="PF03763">
    <property type="entry name" value="Remorin_C"/>
    <property type="match status" value="1"/>
</dbReference>
<dbReference type="PANTHER" id="PTHR31471">
    <property type="entry name" value="OS02G0116800 PROTEIN"/>
    <property type="match status" value="1"/>
</dbReference>
<organism evidence="5 6">
    <name type="scientific">Nepenthes gracilis</name>
    <name type="common">Slender pitcher plant</name>
    <dbReference type="NCBI Taxonomy" id="150966"/>
    <lineage>
        <taxon>Eukaryota</taxon>
        <taxon>Viridiplantae</taxon>
        <taxon>Streptophyta</taxon>
        <taxon>Embryophyta</taxon>
        <taxon>Tracheophyta</taxon>
        <taxon>Spermatophyta</taxon>
        <taxon>Magnoliopsida</taxon>
        <taxon>eudicotyledons</taxon>
        <taxon>Gunneridae</taxon>
        <taxon>Pentapetalae</taxon>
        <taxon>Caryophyllales</taxon>
        <taxon>Nepenthaceae</taxon>
        <taxon>Nepenthes</taxon>
    </lineage>
</organism>
<sequence>MGLEKFSFAHPVVRTASYQSNGANALIDQCKDLKEVGQKNNLTDENTGTPAIRAVSMRDMGTEMTPATSQEPSRTATPAGATTPLRSPSSSIPTTPRIGAPASSPMAHLVDSVFHNRTENSEEFSKQELELKTRREIVALGMQLGKLNIAAWASKYENEMSNVPAETTGPEENEWIEFEKHAAAFEEAEMSKQFARFKREEIKIQAWESCQKAKLEAEMTRMEAKVEQMRANAEAKMKKKIEMVRKKSEEKRAAAEARKNCQAEKTAAQAEYIRQTGRIPSSEYMCCGLFS</sequence>
<dbReference type="EMBL" id="BSYO01000030">
    <property type="protein sequence ID" value="GMH26070.1"/>
    <property type="molecule type" value="Genomic_DNA"/>
</dbReference>
<reference evidence="5" key="1">
    <citation type="submission" date="2023-05" db="EMBL/GenBank/DDBJ databases">
        <title>Nepenthes gracilis genome sequencing.</title>
        <authorList>
            <person name="Fukushima K."/>
        </authorList>
    </citation>
    <scope>NUCLEOTIDE SEQUENCE</scope>
    <source>
        <strain evidence="5">SING2019-196</strain>
    </source>
</reference>
<protein>
    <recommendedName>
        <fullName evidence="4">Remorin C-terminal domain-containing protein</fullName>
    </recommendedName>
</protein>
<dbReference type="Proteomes" id="UP001279734">
    <property type="component" value="Unassembled WGS sequence"/>
</dbReference>
<name>A0AAD3Y3F0_NEPGR</name>
<dbReference type="PANTHER" id="PTHR31471:SF49">
    <property type="entry name" value="REMORIN FAMILY PROTEIN"/>
    <property type="match status" value="1"/>
</dbReference>
<proteinExistence type="inferred from homology"/>
<evidence type="ECO:0000259" key="4">
    <source>
        <dbReference type="Pfam" id="PF03763"/>
    </source>
</evidence>
<accession>A0AAD3Y3F0</accession>
<keyword evidence="2" id="KW-0175">Coiled coil</keyword>
<dbReference type="InterPro" id="IPR005516">
    <property type="entry name" value="Remorin_C"/>
</dbReference>
<evidence type="ECO:0000256" key="3">
    <source>
        <dbReference type="SAM" id="MobiDB-lite"/>
    </source>
</evidence>
<feature type="coiled-coil region" evidence="2">
    <location>
        <begin position="212"/>
        <end position="271"/>
    </location>
</feature>
<feature type="domain" description="Remorin C-terminal" evidence="4">
    <location>
        <begin position="178"/>
        <end position="281"/>
    </location>
</feature>
<comment type="similarity">
    <text evidence="1">Belongs to the remorin family.</text>
</comment>
<evidence type="ECO:0000313" key="5">
    <source>
        <dbReference type="EMBL" id="GMH26070.1"/>
    </source>
</evidence>
<feature type="compositionally biased region" description="Low complexity" evidence="3">
    <location>
        <begin position="82"/>
        <end position="98"/>
    </location>
</feature>
<keyword evidence="6" id="KW-1185">Reference proteome</keyword>
<dbReference type="AlphaFoldDB" id="A0AAD3Y3F0"/>
<feature type="region of interest" description="Disordered" evidence="3">
    <location>
        <begin position="62"/>
        <end position="103"/>
    </location>
</feature>